<sequence length="137" mass="15999">MDINPSEIMISAIVGVVVAELWNFIKRKYEETRPIKKLKKIKAIKVLWFILSYILPLGTIVFLIIDKNTEPTFKNISLFIIICISLVYNLLMSHIINLYKMNTKLTNISSEKLTKIDQTFDKVYHHIEKTKSDNNLK</sequence>
<feature type="transmembrane region" description="Helical" evidence="1">
    <location>
        <begin position="46"/>
        <end position="65"/>
    </location>
</feature>
<reference evidence="2 3" key="1">
    <citation type="journal article" date="2010" name="J. Bacteriol.">
        <title>The complete genome sequence of Croceibacter atlanticus HTCC2559T.</title>
        <authorList>
            <person name="Oh H.M."/>
            <person name="Kang I."/>
            <person name="Ferriera S."/>
            <person name="Giovannoni S.J."/>
            <person name="Cho J.C."/>
        </authorList>
    </citation>
    <scope>NUCLEOTIDE SEQUENCE [LARGE SCALE GENOMIC DNA]</scope>
    <source>
        <strain evidence="3">ATCC BAA-628 / HTCC2559 / KCTC 12090</strain>
    </source>
</reference>
<proteinExistence type="predicted"/>
<gene>
    <name evidence="2" type="ordered locus">CA2559_00370</name>
</gene>
<dbReference type="AlphaFoldDB" id="A3U4J6"/>
<evidence type="ECO:0000256" key="1">
    <source>
        <dbReference type="SAM" id="Phobius"/>
    </source>
</evidence>
<evidence type="ECO:0000313" key="2">
    <source>
        <dbReference type="EMBL" id="EAP87163.1"/>
    </source>
</evidence>
<protein>
    <submittedName>
        <fullName evidence="2">Uncharacterized protein</fullName>
    </submittedName>
</protein>
<dbReference type="EMBL" id="CP002046">
    <property type="protein sequence ID" value="EAP87163.1"/>
    <property type="molecule type" value="Genomic_DNA"/>
</dbReference>
<keyword evidence="1" id="KW-0472">Membrane</keyword>
<dbReference type="GeneID" id="89454487"/>
<dbReference type="RefSeq" id="WP_013185844.1">
    <property type="nucleotide sequence ID" value="NC_014230.1"/>
</dbReference>
<keyword evidence="3" id="KW-1185">Reference proteome</keyword>
<evidence type="ECO:0000313" key="3">
    <source>
        <dbReference type="Proteomes" id="UP000002297"/>
    </source>
</evidence>
<organism evidence="2 3">
    <name type="scientific">Croceibacter atlanticus (strain ATCC BAA-628 / JCM 21780 / CIP 108009 / IAM 15332 / KCTC 12090 / HTCC2559)</name>
    <dbReference type="NCBI Taxonomy" id="216432"/>
    <lineage>
        <taxon>Bacteria</taxon>
        <taxon>Pseudomonadati</taxon>
        <taxon>Bacteroidota</taxon>
        <taxon>Flavobacteriia</taxon>
        <taxon>Flavobacteriales</taxon>
        <taxon>Flavobacteriaceae</taxon>
        <taxon>Croceibacter</taxon>
    </lineage>
</organism>
<keyword evidence="1" id="KW-1133">Transmembrane helix</keyword>
<accession>A3U4J6</accession>
<feature type="transmembrane region" description="Helical" evidence="1">
    <location>
        <begin position="77"/>
        <end position="99"/>
    </location>
</feature>
<dbReference type="HOGENOM" id="CLU_1861862_0_0_10"/>
<feature type="transmembrane region" description="Helical" evidence="1">
    <location>
        <begin position="6"/>
        <end position="25"/>
    </location>
</feature>
<dbReference type="KEGG" id="cat:CA2559_00370"/>
<dbReference type="Proteomes" id="UP000002297">
    <property type="component" value="Chromosome"/>
</dbReference>
<name>A3U4J6_CROAH</name>
<keyword evidence="1" id="KW-0812">Transmembrane</keyword>